<organism evidence="2 3">
    <name type="scientific">Claviceps humidiphila</name>
    <dbReference type="NCBI Taxonomy" id="1294629"/>
    <lineage>
        <taxon>Eukaryota</taxon>
        <taxon>Fungi</taxon>
        <taxon>Dikarya</taxon>
        <taxon>Ascomycota</taxon>
        <taxon>Pezizomycotina</taxon>
        <taxon>Sordariomycetes</taxon>
        <taxon>Hypocreomycetidae</taxon>
        <taxon>Hypocreales</taxon>
        <taxon>Clavicipitaceae</taxon>
        <taxon>Claviceps</taxon>
    </lineage>
</organism>
<gene>
    <name evidence="2" type="ORF">E4U13_002005</name>
</gene>
<evidence type="ECO:0000256" key="1">
    <source>
        <dbReference type="SAM" id="MobiDB-lite"/>
    </source>
</evidence>
<evidence type="ECO:0000313" key="2">
    <source>
        <dbReference type="EMBL" id="KAG6116249.1"/>
    </source>
</evidence>
<sequence>MSLPPPRSEPSDLSDPGMPRLTRMGIFTGTRCKNRSIGCVYDLAPRVKVPLNPAYMGTTTTFSSSMDVFSAQSQHQPNMSNNNNNNYPFFDEQPHQIAAKTTPELDFSFMPPTTPAAAHIMMDGSPLSGDFTTGTNNSPSNHNRGRFYVKWKKRRSLSPGGGTQASHSLQWSTPTASFLASSNLVDPALKDDTAVDWAANSIADAFFGPHSMPLLPGLDKSFSHQDIQSFSHQDVPLQDIRSMPLSFQDIQSMFLQGVQPMPNQDVQPPNQDGHRRSISYEEALQPMPHQDMQPPNQDGHRRSISYEEALQSMSPQDMQPPNQDGHRQPISYQVLQSMSHQVQSMSHQDIEPLPKREMDSLPNQDERRPSISYEALQSMSPQATQAMSHQEMQTISYQDIQSMPHQDIEPLPKREIDSLPSQDERRRSISYEALQSMSPQAIQAMSNQDMQSISLQAIQSMSHQDTAIAY</sequence>
<proteinExistence type="predicted"/>
<protein>
    <submittedName>
        <fullName evidence="2">Uncharacterized protein</fullName>
    </submittedName>
</protein>
<dbReference type="AlphaFoldDB" id="A0A9P7Q1L1"/>
<dbReference type="Proteomes" id="UP000732380">
    <property type="component" value="Unassembled WGS sequence"/>
</dbReference>
<keyword evidence="3" id="KW-1185">Reference proteome</keyword>
<evidence type="ECO:0000313" key="3">
    <source>
        <dbReference type="Proteomes" id="UP000732380"/>
    </source>
</evidence>
<comment type="caution">
    <text evidence="2">The sequence shown here is derived from an EMBL/GenBank/DDBJ whole genome shotgun (WGS) entry which is preliminary data.</text>
</comment>
<accession>A0A9P7Q1L1</accession>
<reference evidence="2 3" key="1">
    <citation type="journal article" date="2020" name="bioRxiv">
        <title>Whole genome comparisons of ergot fungi reveals the divergence and evolution of species within the genus Claviceps are the result of varying mechanisms driving genome evolution and host range expansion.</title>
        <authorList>
            <person name="Wyka S.A."/>
            <person name="Mondo S.J."/>
            <person name="Liu M."/>
            <person name="Dettman J."/>
            <person name="Nalam V."/>
            <person name="Broders K.D."/>
        </authorList>
    </citation>
    <scope>NUCLEOTIDE SEQUENCE [LARGE SCALE GENOMIC DNA]</scope>
    <source>
        <strain evidence="2 3">LM576</strain>
    </source>
</reference>
<feature type="region of interest" description="Disordered" evidence="1">
    <location>
        <begin position="338"/>
        <end position="366"/>
    </location>
</feature>
<dbReference type="EMBL" id="SRQM01000184">
    <property type="protein sequence ID" value="KAG6116249.1"/>
    <property type="molecule type" value="Genomic_DNA"/>
</dbReference>
<feature type="compositionally biased region" description="Low complexity" evidence="1">
    <location>
        <begin position="338"/>
        <end position="347"/>
    </location>
</feature>
<name>A0A9P7Q1L1_9HYPO</name>
<feature type="compositionally biased region" description="Basic and acidic residues" evidence="1">
    <location>
        <begin position="348"/>
        <end position="366"/>
    </location>
</feature>